<gene>
    <name evidence="5" type="ORF">DSTB1V02_LOCUS4952</name>
</gene>
<sequence length="124" mass="13380">MSVSPVTQMSSSSEMRAIPLRRVHLTDPSQLPASYSSTPGGTLFSTTPGGTRIVYDRSMLMNLRQSPLSQTPPQNLPSIPGVTAPKQKKAKENGHVILEDVQAESAASNPQHDGEDAHQFPMEI</sequence>
<dbReference type="AlphaFoldDB" id="A0A7R8X6Q0"/>
<dbReference type="GO" id="GO:0045947">
    <property type="term" value="P:negative regulation of translational initiation"/>
    <property type="evidence" value="ECO:0007669"/>
    <property type="project" value="InterPro"/>
</dbReference>
<protein>
    <recommendedName>
        <fullName evidence="7">Eukaryotic translation initiation factor 4E binding protein</fullName>
    </recommendedName>
</protein>
<dbReference type="Pfam" id="PF05456">
    <property type="entry name" value="eIF_4EBP"/>
    <property type="match status" value="1"/>
</dbReference>
<evidence type="ECO:0000256" key="1">
    <source>
        <dbReference type="ARBA" id="ARBA00005480"/>
    </source>
</evidence>
<dbReference type="GO" id="GO:0008190">
    <property type="term" value="F:eukaryotic initiation factor 4E binding"/>
    <property type="evidence" value="ECO:0007669"/>
    <property type="project" value="InterPro"/>
</dbReference>
<dbReference type="PANTHER" id="PTHR12669">
    <property type="entry name" value="EUKARYOTIC TRANSLATION INITIATION FACTOR 4E-BINDING PROTEIN"/>
    <property type="match status" value="1"/>
</dbReference>
<dbReference type="OrthoDB" id="19729at2759"/>
<feature type="region of interest" description="Disordered" evidence="4">
    <location>
        <begin position="27"/>
        <end position="49"/>
    </location>
</feature>
<evidence type="ECO:0000256" key="2">
    <source>
        <dbReference type="ARBA" id="ARBA00022845"/>
    </source>
</evidence>
<evidence type="ECO:0000256" key="4">
    <source>
        <dbReference type="SAM" id="MobiDB-lite"/>
    </source>
</evidence>
<dbReference type="EMBL" id="CAJPEV010000774">
    <property type="protein sequence ID" value="CAG0888415.1"/>
    <property type="molecule type" value="Genomic_DNA"/>
</dbReference>
<evidence type="ECO:0008006" key="7">
    <source>
        <dbReference type="Google" id="ProtNLM"/>
    </source>
</evidence>
<dbReference type="InterPro" id="IPR008606">
    <property type="entry name" value="EIF4EBP"/>
</dbReference>
<evidence type="ECO:0000313" key="5">
    <source>
        <dbReference type="EMBL" id="CAD7245074.1"/>
    </source>
</evidence>
<dbReference type="EMBL" id="LR900291">
    <property type="protein sequence ID" value="CAD7245074.1"/>
    <property type="molecule type" value="Genomic_DNA"/>
</dbReference>
<accession>A0A7R8X6Q0</accession>
<comment type="similarity">
    <text evidence="1">Belongs to the eIF4E-binding protein family.</text>
</comment>
<reference evidence="5" key="1">
    <citation type="submission" date="2020-11" db="EMBL/GenBank/DDBJ databases">
        <authorList>
            <person name="Tran Van P."/>
        </authorList>
    </citation>
    <scope>NUCLEOTIDE SEQUENCE</scope>
</reference>
<dbReference type="GO" id="GO:0005737">
    <property type="term" value="C:cytoplasm"/>
    <property type="evidence" value="ECO:0007669"/>
    <property type="project" value="TreeGrafter"/>
</dbReference>
<proteinExistence type="inferred from homology"/>
<evidence type="ECO:0000313" key="6">
    <source>
        <dbReference type="Proteomes" id="UP000677054"/>
    </source>
</evidence>
<dbReference type="Proteomes" id="UP000677054">
    <property type="component" value="Unassembled WGS sequence"/>
</dbReference>
<keyword evidence="2" id="KW-0810">Translation regulation</keyword>
<keyword evidence="3" id="KW-0652">Protein synthesis inhibitor</keyword>
<organism evidence="5">
    <name type="scientific">Darwinula stevensoni</name>
    <dbReference type="NCBI Taxonomy" id="69355"/>
    <lineage>
        <taxon>Eukaryota</taxon>
        <taxon>Metazoa</taxon>
        <taxon>Ecdysozoa</taxon>
        <taxon>Arthropoda</taxon>
        <taxon>Crustacea</taxon>
        <taxon>Oligostraca</taxon>
        <taxon>Ostracoda</taxon>
        <taxon>Podocopa</taxon>
        <taxon>Podocopida</taxon>
        <taxon>Darwinulocopina</taxon>
        <taxon>Darwinuloidea</taxon>
        <taxon>Darwinulidae</taxon>
        <taxon>Darwinula</taxon>
    </lineage>
</organism>
<feature type="region of interest" description="Disordered" evidence="4">
    <location>
        <begin position="66"/>
        <end position="124"/>
    </location>
</feature>
<dbReference type="PANTHER" id="PTHR12669:SF12">
    <property type="entry name" value="EUKARYOTIC TRANSLATION INITIATION FACTOR 4E-BINDING PROTEIN"/>
    <property type="match status" value="1"/>
</dbReference>
<name>A0A7R8X6Q0_9CRUS</name>
<keyword evidence="6" id="KW-1185">Reference proteome</keyword>
<evidence type="ECO:0000256" key="3">
    <source>
        <dbReference type="ARBA" id="ARBA00023193"/>
    </source>
</evidence>
<feature type="compositionally biased region" description="Polar residues" evidence="4">
    <location>
        <begin position="66"/>
        <end position="77"/>
    </location>
</feature>